<reference evidence="2 3" key="1">
    <citation type="submission" date="2023-11" db="EMBL/GenBank/DDBJ databases">
        <title>Halocaridina rubra genome assembly.</title>
        <authorList>
            <person name="Smith C."/>
        </authorList>
    </citation>
    <scope>NUCLEOTIDE SEQUENCE [LARGE SCALE GENOMIC DNA]</scope>
    <source>
        <strain evidence="2">EP-1</strain>
        <tissue evidence="2">Whole</tissue>
    </source>
</reference>
<evidence type="ECO:0000256" key="1">
    <source>
        <dbReference type="SAM" id="MobiDB-lite"/>
    </source>
</evidence>
<dbReference type="AlphaFoldDB" id="A0AAN8WJ46"/>
<evidence type="ECO:0000313" key="2">
    <source>
        <dbReference type="EMBL" id="KAK7067137.1"/>
    </source>
</evidence>
<dbReference type="Proteomes" id="UP001381693">
    <property type="component" value="Unassembled WGS sequence"/>
</dbReference>
<accession>A0AAN8WJ46</accession>
<gene>
    <name evidence="2" type="ORF">SK128_002737</name>
</gene>
<keyword evidence="3" id="KW-1185">Reference proteome</keyword>
<dbReference type="EMBL" id="JAXCGZ010018917">
    <property type="protein sequence ID" value="KAK7067137.1"/>
    <property type="molecule type" value="Genomic_DNA"/>
</dbReference>
<feature type="compositionally biased region" description="Pro residues" evidence="1">
    <location>
        <begin position="51"/>
        <end position="63"/>
    </location>
</feature>
<sequence length="145" mass="15702">MESFNVHRTRSENNLEQGVTYDDLPDGACFRRPPLKPSHCPATRISSPLSTPVPSPLSTPTPTPGHTRPNTPGLSGVYSTATSGTYKVEEPRCTNTTVPYSTYYSEAHGESLSDEIVTGPFMTPTVIPPTSVVAIVEVSIFIFFI</sequence>
<organism evidence="2 3">
    <name type="scientific">Halocaridina rubra</name>
    <name type="common">Hawaiian red shrimp</name>
    <dbReference type="NCBI Taxonomy" id="373956"/>
    <lineage>
        <taxon>Eukaryota</taxon>
        <taxon>Metazoa</taxon>
        <taxon>Ecdysozoa</taxon>
        <taxon>Arthropoda</taxon>
        <taxon>Crustacea</taxon>
        <taxon>Multicrustacea</taxon>
        <taxon>Malacostraca</taxon>
        <taxon>Eumalacostraca</taxon>
        <taxon>Eucarida</taxon>
        <taxon>Decapoda</taxon>
        <taxon>Pleocyemata</taxon>
        <taxon>Caridea</taxon>
        <taxon>Atyoidea</taxon>
        <taxon>Atyidae</taxon>
        <taxon>Halocaridina</taxon>
    </lineage>
</organism>
<proteinExistence type="predicted"/>
<evidence type="ECO:0000313" key="3">
    <source>
        <dbReference type="Proteomes" id="UP001381693"/>
    </source>
</evidence>
<name>A0AAN8WJ46_HALRR</name>
<protein>
    <submittedName>
        <fullName evidence="2">Uncharacterized protein</fullName>
    </submittedName>
</protein>
<feature type="compositionally biased region" description="Polar residues" evidence="1">
    <location>
        <begin position="68"/>
        <end position="80"/>
    </location>
</feature>
<comment type="caution">
    <text evidence="2">The sequence shown here is derived from an EMBL/GenBank/DDBJ whole genome shotgun (WGS) entry which is preliminary data.</text>
</comment>
<feature type="region of interest" description="Disordered" evidence="1">
    <location>
        <begin position="17"/>
        <end position="80"/>
    </location>
</feature>